<dbReference type="CDD" id="cd01392">
    <property type="entry name" value="HTH_LacI"/>
    <property type="match status" value="1"/>
</dbReference>
<dbReference type="GO" id="GO:0003700">
    <property type="term" value="F:DNA-binding transcription factor activity"/>
    <property type="evidence" value="ECO:0007669"/>
    <property type="project" value="TreeGrafter"/>
</dbReference>
<dbReference type="InterPro" id="IPR028082">
    <property type="entry name" value="Peripla_BP_I"/>
</dbReference>
<protein>
    <submittedName>
        <fullName evidence="5">LacI family transcriptional regulator</fullName>
    </submittedName>
</protein>
<dbReference type="Proteomes" id="UP000256913">
    <property type="component" value="Unassembled WGS sequence"/>
</dbReference>
<proteinExistence type="predicted"/>
<keyword evidence="3" id="KW-0804">Transcription</keyword>
<accession>A0A3D9ZR25</accession>
<gene>
    <name evidence="5" type="ORF">DFJ67_4451</name>
</gene>
<keyword evidence="2" id="KW-0238">DNA-binding</keyword>
<reference evidence="5 6" key="1">
    <citation type="submission" date="2018-08" db="EMBL/GenBank/DDBJ databases">
        <title>Sequencing the genomes of 1000 actinobacteria strains.</title>
        <authorList>
            <person name="Klenk H.-P."/>
        </authorList>
    </citation>
    <scope>NUCLEOTIDE SEQUENCE [LARGE SCALE GENOMIC DNA]</scope>
    <source>
        <strain evidence="5 6">DSM 44099</strain>
    </source>
</reference>
<dbReference type="Pfam" id="PF13377">
    <property type="entry name" value="Peripla_BP_3"/>
    <property type="match status" value="1"/>
</dbReference>
<dbReference type="InterPro" id="IPR000843">
    <property type="entry name" value="HTH_LacI"/>
</dbReference>
<dbReference type="PANTHER" id="PTHR30146:SF109">
    <property type="entry name" value="HTH-TYPE TRANSCRIPTIONAL REGULATOR GALS"/>
    <property type="match status" value="1"/>
</dbReference>
<dbReference type="InterPro" id="IPR010982">
    <property type="entry name" value="Lambda_DNA-bd_dom_sf"/>
</dbReference>
<dbReference type="Gene3D" id="1.10.260.40">
    <property type="entry name" value="lambda repressor-like DNA-binding domains"/>
    <property type="match status" value="1"/>
</dbReference>
<dbReference type="RefSeq" id="WP_116069720.1">
    <property type="nucleotide sequence ID" value="NZ_BONB01000070.1"/>
</dbReference>
<evidence type="ECO:0000259" key="4">
    <source>
        <dbReference type="PROSITE" id="PS50932"/>
    </source>
</evidence>
<dbReference type="PROSITE" id="PS50932">
    <property type="entry name" value="HTH_LACI_2"/>
    <property type="match status" value="1"/>
</dbReference>
<dbReference type="GO" id="GO:0000976">
    <property type="term" value="F:transcription cis-regulatory region binding"/>
    <property type="evidence" value="ECO:0007669"/>
    <property type="project" value="TreeGrafter"/>
</dbReference>
<dbReference type="Pfam" id="PF00356">
    <property type="entry name" value="LacI"/>
    <property type="match status" value="1"/>
</dbReference>
<dbReference type="Gene3D" id="3.40.50.2300">
    <property type="match status" value="2"/>
</dbReference>
<dbReference type="CDD" id="cd06267">
    <property type="entry name" value="PBP1_LacI_sugar_binding-like"/>
    <property type="match status" value="1"/>
</dbReference>
<evidence type="ECO:0000256" key="1">
    <source>
        <dbReference type="ARBA" id="ARBA00023015"/>
    </source>
</evidence>
<name>A0A3D9ZR25_9ACTN</name>
<feature type="domain" description="HTH lacI-type" evidence="4">
    <location>
        <begin position="15"/>
        <end position="69"/>
    </location>
</feature>
<dbReference type="PANTHER" id="PTHR30146">
    <property type="entry name" value="LACI-RELATED TRANSCRIPTIONAL REPRESSOR"/>
    <property type="match status" value="1"/>
</dbReference>
<dbReference type="SMART" id="SM00354">
    <property type="entry name" value="HTH_LACI"/>
    <property type="match status" value="1"/>
</dbReference>
<keyword evidence="6" id="KW-1185">Reference proteome</keyword>
<dbReference type="SUPFAM" id="SSF53822">
    <property type="entry name" value="Periplasmic binding protein-like I"/>
    <property type="match status" value="1"/>
</dbReference>
<dbReference type="AlphaFoldDB" id="A0A3D9ZR25"/>
<dbReference type="OrthoDB" id="37081at2"/>
<evidence type="ECO:0000313" key="5">
    <source>
        <dbReference type="EMBL" id="REF98433.1"/>
    </source>
</evidence>
<comment type="caution">
    <text evidence="5">The sequence shown here is derived from an EMBL/GenBank/DDBJ whole genome shotgun (WGS) entry which is preliminary data.</text>
</comment>
<sequence>MSEPPRSTGSDDTRVTLVQVAKLAGVSPTTVSHVLSGKRWVAESTQETVREVIRQLGYRPNNVARSLRTRRSKMVAVVVPDITNTFFAVLTRGLADAVDVAGYGTYVCNTDGIPEREDAFLADVVDRGVDGVVMAAGNLTGDVGAGPGGLGVPAVRIGGAPDDDPHVDVVAPDDEIGSHAAVRHLIDRGARRIAIIEGPPATGSTRDDGYRRALGESGMPVDPDLMVRGDWTRPGGRKAMRTLMALADRPDAVFCANDLTAIGAIDAAHELGLAVPGDVAVVGFDDVDAATIVNPPLTTVRNPAYETGYTAGELLLSRITGSYTGDGRTVVLPCPLVVRASA</sequence>
<keyword evidence="1" id="KW-0805">Transcription regulation</keyword>
<evidence type="ECO:0000256" key="3">
    <source>
        <dbReference type="ARBA" id="ARBA00023163"/>
    </source>
</evidence>
<evidence type="ECO:0000256" key="2">
    <source>
        <dbReference type="ARBA" id="ARBA00023125"/>
    </source>
</evidence>
<dbReference type="EMBL" id="QUMQ01000001">
    <property type="protein sequence ID" value="REF98433.1"/>
    <property type="molecule type" value="Genomic_DNA"/>
</dbReference>
<organism evidence="5 6">
    <name type="scientific">Asanoa ferruginea</name>
    <dbReference type="NCBI Taxonomy" id="53367"/>
    <lineage>
        <taxon>Bacteria</taxon>
        <taxon>Bacillati</taxon>
        <taxon>Actinomycetota</taxon>
        <taxon>Actinomycetes</taxon>
        <taxon>Micromonosporales</taxon>
        <taxon>Micromonosporaceae</taxon>
        <taxon>Asanoa</taxon>
    </lineage>
</organism>
<dbReference type="InterPro" id="IPR046335">
    <property type="entry name" value="LacI/GalR-like_sensor"/>
</dbReference>
<dbReference type="SUPFAM" id="SSF47413">
    <property type="entry name" value="lambda repressor-like DNA-binding domains"/>
    <property type="match status" value="1"/>
</dbReference>
<evidence type="ECO:0000313" key="6">
    <source>
        <dbReference type="Proteomes" id="UP000256913"/>
    </source>
</evidence>